<reference evidence="1 2" key="1">
    <citation type="submission" date="2024-12" db="EMBL/GenBank/DDBJ databases">
        <title>The coexistence of Mycolicibacterium septicum and Mycolicibacterium nivoides in clinical samples.</title>
        <authorList>
            <person name="Wang C."/>
            <person name="Feng Y."/>
            <person name="Zong Z."/>
        </authorList>
    </citation>
    <scope>NUCLEOTIDE SEQUENCE [LARGE SCALE GENOMIC DNA]</scope>
    <source>
        <strain evidence="1 2">120309</strain>
    </source>
</reference>
<sequence>MSMVEPQEMAHRLVASALMMKRQFQDAGLHVAREFCIEYGIDVYEIEHKLRQSGKPFGHRHANRMGQIDATEDGKAWFWRARRT</sequence>
<evidence type="ECO:0000313" key="2">
    <source>
        <dbReference type="Proteomes" id="UP001635816"/>
    </source>
</evidence>
<gene>
    <name evidence="1" type="ORF">ACK4CT_33345</name>
</gene>
<accession>A0ABW9LKI4</accession>
<protein>
    <submittedName>
        <fullName evidence="1">Uncharacterized protein</fullName>
    </submittedName>
</protein>
<keyword evidence="2" id="KW-1185">Reference proteome</keyword>
<dbReference type="Proteomes" id="UP001635816">
    <property type="component" value="Unassembled WGS sequence"/>
</dbReference>
<proteinExistence type="predicted"/>
<dbReference type="EMBL" id="JBKBDD010000020">
    <property type="protein sequence ID" value="MFN6548089.1"/>
    <property type="molecule type" value="Genomic_DNA"/>
</dbReference>
<evidence type="ECO:0000313" key="1">
    <source>
        <dbReference type="EMBL" id="MFN6548089.1"/>
    </source>
</evidence>
<comment type="caution">
    <text evidence="1">The sequence shown here is derived from an EMBL/GenBank/DDBJ whole genome shotgun (WGS) entry which is preliminary data.</text>
</comment>
<name>A0ABW9LKI4_9MYCO</name>
<organism evidence="1 2">
    <name type="scientific">Mycolicibacterium nivoides</name>
    <dbReference type="NCBI Taxonomy" id="2487344"/>
    <lineage>
        <taxon>Bacteria</taxon>
        <taxon>Bacillati</taxon>
        <taxon>Actinomycetota</taxon>
        <taxon>Actinomycetes</taxon>
        <taxon>Mycobacteriales</taxon>
        <taxon>Mycobacteriaceae</taxon>
        <taxon>Mycolicibacterium</taxon>
    </lineage>
</organism>
<dbReference type="RefSeq" id="WP_409545612.1">
    <property type="nucleotide sequence ID" value="NZ_JBKBDD010000020.1"/>
</dbReference>